<reference evidence="1 2" key="1">
    <citation type="submission" date="2024-02" db="EMBL/GenBank/DDBJ databases">
        <authorList>
            <person name="Chen Y."/>
            <person name="Shah S."/>
            <person name="Dougan E. K."/>
            <person name="Thang M."/>
            <person name="Chan C."/>
        </authorList>
    </citation>
    <scope>NUCLEOTIDE SEQUENCE [LARGE SCALE GENOMIC DNA]</scope>
</reference>
<comment type="caution">
    <text evidence="1">The sequence shown here is derived from an EMBL/GenBank/DDBJ whole genome shotgun (WGS) entry which is preliminary data.</text>
</comment>
<proteinExistence type="predicted"/>
<accession>A0ABP0JSK4</accession>
<name>A0ABP0JSK4_9DINO</name>
<evidence type="ECO:0000313" key="1">
    <source>
        <dbReference type="EMBL" id="CAK9017428.1"/>
    </source>
</evidence>
<dbReference type="Proteomes" id="UP001642464">
    <property type="component" value="Unassembled WGS sequence"/>
</dbReference>
<evidence type="ECO:0000313" key="2">
    <source>
        <dbReference type="Proteomes" id="UP001642464"/>
    </source>
</evidence>
<protein>
    <submittedName>
        <fullName evidence="1">Mitochondrial</fullName>
    </submittedName>
</protein>
<organism evidence="1 2">
    <name type="scientific">Durusdinium trenchii</name>
    <dbReference type="NCBI Taxonomy" id="1381693"/>
    <lineage>
        <taxon>Eukaryota</taxon>
        <taxon>Sar</taxon>
        <taxon>Alveolata</taxon>
        <taxon>Dinophyceae</taxon>
        <taxon>Suessiales</taxon>
        <taxon>Symbiodiniaceae</taxon>
        <taxon>Durusdinium</taxon>
    </lineage>
</organism>
<dbReference type="EMBL" id="CAXAMM010008469">
    <property type="protein sequence ID" value="CAK9017428.1"/>
    <property type="molecule type" value="Genomic_DNA"/>
</dbReference>
<keyword evidence="2" id="KW-1185">Reference proteome</keyword>
<gene>
    <name evidence="1" type="ORF">SCF082_LOCUS13635</name>
</gene>
<sequence>MWTAETLGDYLRFLAIELRRKRKKLGLDARSKAMIIMDKAPQHASSTFKKLRERFERDQNCILLHGESFHLVAVPGGWGACGGPNDGFHGFYHGLRRSAMRMRVGMGDNPVLRRSLLDCSISVDGNFRFELSHEGSLECDAWALHQLRNYQQGKLIMWSWISRGMVPMQKIAEWHFDNDLQAAELAMSQARDGMAKLYSLDDIPETPSSELPEPQVEDDNIRLEGEAVTFWAIADPNAADAEPIPLPQWFQLPIDNIILTWKKEHEIWGQRLDKRIAQGKNELPPKAKLAYESWMSDSERVLVLDKSKQAVVKNPEKKSQATLKRTCIALVIHPAIDSNDLWIKAGTGKKWTLKLLRGMSAYDTAIPAEIDHFAGDLAVGDASKKLEKDNILDDDDEQFFQDIQPEDHEFNDPMMKAAGDHSDEDLDPALHSGWLFVDSDSDDGEPSATIACEQSKVTRARVSEERPEFQSLAKLGLVERPTGCTIGIHPKAMVWRASASGCSHHGRSFTPTCGRTAKQALLRVIELMLEDHLVKEPKDRLARKQLGRVAEARAAEPKHSD</sequence>